<organism evidence="1">
    <name type="scientific">bioreactor metagenome</name>
    <dbReference type="NCBI Taxonomy" id="1076179"/>
    <lineage>
        <taxon>unclassified sequences</taxon>
        <taxon>metagenomes</taxon>
        <taxon>ecological metagenomes</taxon>
    </lineage>
</organism>
<reference evidence="1" key="1">
    <citation type="submission" date="2019-08" db="EMBL/GenBank/DDBJ databases">
        <authorList>
            <person name="Kucharzyk K."/>
            <person name="Murdoch R.W."/>
            <person name="Higgins S."/>
            <person name="Loffler F."/>
        </authorList>
    </citation>
    <scope>NUCLEOTIDE SEQUENCE</scope>
</reference>
<dbReference type="AntiFam" id="ANF00173">
    <property type="entry name" value="Shadow ORF (opposite ppk)"/>
</dbReference>
<dbReference type="EMBL" id="VSSQ01026780">
    <property type="protein sequence ID" value="MPM75673.1"/>
    <property type="molecule type" value="Genomic_DNA"/>
</dbReference>
<gene>
    <name evidence="1" type="ORF">SDC9_122667</name>
</gene>
<protein>
    <submittedName>
        <fullName evidence="1">Uncharacterized protein</fullName>
    </submittedName>
</protein>
<name>A0A645CFJ3_9ZZZZ</name>
<proteinExistence type="predicted"/>
<dbReference type="AlphaFoldDB" id="A0A645CFJ3"/>
<comment type="caution">
    <text evidence="1">The sequence shown here is derived from an EMBL/GenBank/DDBJ whole genome shotgun (WGS) entry which is preliminary data.</text>
</comment>
<sequence length="276" mass="31905">MPLLQPLPQRHAQVAHVFFVHRQIGVARDAELRELGHLAAREQVGKVRADDARQRDELHALGRDLCWQADHTRQDARNLDDSDLVLAPERIAALQAHDEVQRLVGHLRKGMRGIEPHRNQQRTHITLKILFHPALLRGIALAMRHHANAVGSKRGRQGFVVERVLPLDQGMRLFRQCLKRGLVVFALGLALQRRRQVRRSAHLKELVQIGRHDAQIAQPLHQRHILAHRPVKYPLVERQNAVITIQQRDSLAIQSYRCTLWWFRNKALCDCHGSWR</sequence>
<evidence type="ECO:0000313" key="1">
    <source>
        <dbReference type="EMBL" id="MPM75673.1"/>
    </source>
</evidence>
<accession>A0A645CFJ3</accession>